<reference evidence="7 8" key="1">
    <citation type="journal article" date="2012" name="Eukaryot. Cell">
        <title>Genome sequence of the Trichosporon asahii environmental strain CBS 8904.</title>
        <authorList>
            <person name="Yang R.Y."/>
            <person name="Li H.T."/>
            <person name="Zhu H."/>
            <person name="Zhou G.P."/>
            <person name="Wang M."/>
            <person name="Wang L."/>
        </authorList>
    </citation>
    <scope>NUCLEOTIDE SEQUENCE [LARGE SCALE GENOMIC DNA]</scope>
    <source>
        <strain evidence="7 8">CBS 8904</strain>
    </source>
</reference>
<dbReference type="Pfam" id="PF04305">
    <property type="entry name" value="DUF455"/>
    <property type="match status" value="1"/>
</dbReference>
<dbReference type="AlphaFoldDB" id="K1VYQ1"/>
<keyword evidence="1" id="KW-0001">2Fe-2S</keyword>
<dbReference type="Proteomes" id="UP000006757">
    <property type="component" value="Unassembled WGS sequence"/>
</dbReference>
<feature type="domain" description="Rieske" evidence="6">
    <location>
        <begin position="80"/>
        <end position="137"/>
    </location>
</feature>
<dbReference type="PANTHER" id="PTHR42782">
    <property type="entry name" value="SI:CH73-314G15.3"/>
    <property type="match status" value="1"/>
</dbReference>
<dbReference type="InterPro" id="IPR007402">
    <property type="entry name" value="DUF455"/>
</dbReference>
<evidence type="ECO:0000259" key="6">
    <source>
        <dbReference type="PROSITE" id="PS51296"/>
    </source>
</evidence>
<protein>
    <recommendedName>
        <fullName evidence="6">Rieske domain-containing protein</fullName>
    </recommendedName>
</protein>
<dbReference type="STRING" id="1220162.K1VYQ1"/>
<gene>
    <name evidence="7" type="ORF">A1Q2_03778</name>
</gene>
<dbReference type="InterPro" id="IPR036922">
    <property type="entry name" value="Rieske_2Fe-2S_sf"/>
</dbReference>
<feature type="compositionally biased region" description="Basic and acidic residues" evidence="5">
    <location>
        <begin position="50"/>
        <end position="67"/>
    </location>
</feature>
<proteinExistence type="predicted"/>
<evidence type="ECO:0000313" key="7">
    <source>
        <dbReference type="EMBL" id="EKD01903.1"/>
    </source>
</evidence>
<dbReference type="SUPFAM" id="SSF47240">
    <property type="entry name" value="Ferritin-like"/>
    <property type="match status" value="1"/>
</dbReference>
<dbReference type="EMBL" id="AMBO01000307">
    <property type="protein sequence ID" value="EKD01903.1"/>
    <property type="molecule type" value="Genomic_DNA"/>
</dbReference>
<accession>K1VYQ1</accession>
<dbReference type="SUPFAM" id="SSF50022">
    <property type="entry name" value="ISP domain"/>
    <property type="match status" value="1"/>
</dbReference>
<dbReference type="CDD" id="cd00657">
    <property type="entry name" value="Ferritin_like"/>
    <property type="match status" value="1"/>
</dbReference>
<keyword evidence="4" id="KW-0411">Iron-sulfur</keyword>
<organism evidence="7 8">
    <name type="scientific">Trichosporon asahii var. asahii (strain CBS 8904)</name>
    <name type="common">Yeast</name>
    <dbReference type="NCBI Taxonomy" id="1220162"/>
    <lineage>
        <taxon>Eukaryota</taxon>
        <taxon>Fungi</taxon>
        <taxon>Dikarya</taxon>
        <taxon>Basidiomycota</taxon>
        <taxon>Agaricomycotina</taxon>
        <taxon>Tremellomycetes</taxon>
        <taxon>Trichosporonales</taxon>
        <taxon>Trichosporonaceae</taxon>
        <taxon>Trichosporon</taxon>
    </lineage>
</organism>
<dbReference type="Gene3D" id="2.102.10.10">
    <property type="entry name" value="Rieske [2Fe-2S] iron-sulphur domain"/>
    <property type="match status" value="1"/>
</dbReference>
<evidence type="ECO:0000256" key="3">
    <source>
        <dbReference type="ARBA" id="ARBA00023004"/>
    </source>
</evidence>
<dbReference type="GO" id="GO:0046872">
    <property type="term" value="F:metal ion binding"/>
    <property type="evidence" value="ECO:0007669"/>
    <property type="project" value="UniProtKB-KW"/>
</dbReference>
<keyword evidence="8" id="KW-1185">Reference proteome</keyword>
<sequence length="503" mass="56366">MTAVRARVRACRLADTYSHTRFHLALRTKTQPSTYHRLLLFRVNNVYDSNKSESDTPDAKEATEKEAPCPTLATVQNPGSDKPELYCMEETCPHLGAPLSHAEIEIDDIEDTRAVGELEDEFHRADLPVCPWHQYDFATGLKTCTYNVEVIGKGDDAEVWVDAPHNDGGHEWEVVEFRGVSEEFADPPIPSLKDLNLGDGPIPSTVPGQPQLELPSELPTSLLGFAHLVLATADPDLKCILTKEGVQRMRAGKLKSIRPTKGEIKRIRETVGLLDEPPRFATIVPLNKRGKLGRGGTEKSRIKMLHALANIEQYAIDLAWDIIARFAEFEIEGERLPVEYFLDWAKVAEDEAKHFSLLNKRLREMGSYFGSQTVHAGLWKSAMETADSLLSRIAIIHLVAEARGVDMNPLTLAKLRLAKDEESAAVLEVIHADEITHVTTGHRWFSWICAKQGLNPVQQFRDEVSSHFHGDLKGPFNVEDRAKAVSDIARLMGERQDERKHSR</sequence>
<dbReference type="PANTHER" id="PTHR42782:SF2">
    <property type="entry name" value="3-OXOACYL-[ACYL-CARRIER-PROTEIN] SYNTHASE-LIKE PROTEIN"/>
    <property type="match status" value="1"/>
</dbReference>
<feature type="region of interest" description="Disordered" evidence="5">
    <location>
        <begin position="49"/>
        <end position="68"/>
    </location>
</feature>
<keyword evidence="2" id="KW-0479">Metal-binding</keyword>
<name>K1VYQ1_TRIAC</name>
<evidence type="ECO:0000256" key="2">
    <source>
        <dbReference type="ARBA" id="ARBA00022723"/>
    </source>
</evidence>
<dbReference type="HOGENOM" id="CLU_035354_4_1_1"/>
<evidence type="ECO:0000256" key="1">
    <source>
        <dbReference type="ARBA" id="ARBA00022714"/>
    </source>
</evidence>
<dbReference type="InParanoid" id="K1VYQ1"/>
<dbReference type="OrthoDB" id="426882at2759"/>
<evidence type="ECO:0000256" key="4">
    <source>
        <dbReference type="ARBA" id="ARBA00023014"/>
    </source>
</evidence>
<evidence type="ECO:0000313" key="8">
    <source>
        <dbReference type="Proteomes" id="UP000006757"/>
    </source>
</evidence>
<comment type="caution">
    <text evidence="7">The sequence shown here is derived from an EMBL/GenBank/DDBJ whole genome shotgun (WGS) entry which is preliminary data.</text>
</comment>
<dbReference type="eggNOG" id="ENOG502QTFW">
    <property type="taxonomic scope" value="Eukaryota"/>
</dbReference>
<keyword evidence="3" id="KW-0408">Iron</keyword>
<dbReference type="InterPro" id="IPR017941">
    <property type="entry name" value="Rieske_2Fe-2S"/>
</dbReference>
<dbReference type="GO" id="GO:0051537">
    <property type="term" value="F:2 iron, 2 sulfur cluster binding"/>
    <property type="evidence" value="ECO:0007669"/>
    <property type="project" value="UniProtKB-KW"/>
</dbReference>
<dbReference type="PROSITE" id="PS51296">
    <property type="entry name" value="RIESKE"/>
    <property type="match status" value="1"/>
</dbReference>
<dbReference type="InterPro" id="IPR009078">
    <property type="entry name" value="Ferritin-like_SF"/>
</dbReference>
<evidence type="ECO:0000256" key="5">
    <source>
        <dbReference type="SAM" id="MobiDB-lite"/>
    </source>
</evidence>